<evidence type="ECO:0008006" key="6">
    <source>
        <dbReference type="Google" id="ProtNLM"/>
    </source>
</evidence>
<evidence type="ECO:0000313" key="4">
    <source>
        <dbReference type="EMBL" id="PGH10688.1"/>
    </source>
</evidence>
<proteinExistence type="predicted"/>
<feature type="region of interest" description="Disordered" evidence="1">
    <location>
        <begin position="1"/>
        <end position="27"/>
    </location>
</feature>
<dbReference type="GO" id="GO:0006338">
    <property type="term" value="P:chromatin remodeling"/>
    <property type="evidence" value="ECO:0007669"/>
    <property type="project" value="InterPro"/>
</dbReference>
<dbReference type="InterPro" id="IPR055449">
    <property type="entry name" value="Iec3-like_M"/>
</dbReference>
<accession>A0A2B7XQ10</accession>
<dbReference type="InterPro" id="IPR032742">
    <property type="entry name" value="Iec3_N"/>
</dbReference>
<feature type="region of interest" description="Disordered" evidence="1">
    <location>
        <begin position="251"/>
        <end position="346"/>
    </location>
</feature>
<feature type="region of interest" description="Disordered" evidence="1">
    <location>
        <begin position="101"/>
        <end position="123"/>
    </location>
</feature>
<protein>
    <recommendedName>
        <fullName evidence="6">IEC3 subunit of the Ino80 complex, chromatin re-modelling-domain-containing protein</fullName>
    </recommendedName>
</protein>
<keyword evidence="5" id="KW-1185">Reference proteome</keyword>
<evidence type="ECO:0000259" key="3">
    <source>
        <dbReference type="Pfam" id="PF24244"/>
    </source>
</evidence>
<dbReference type="STRING" id="1447883.A0A2B7XQ10"/>
<dbReference type="AlphaFoldDB" id="A0A2B7XQ10"/>
<reference evidence="4 5" key="1">
    <citation type="submission" date="2017-10" db="EMBL/GenBank/DDBJ databases">
        <title>Comparative genomics in systemic dimorphic fungi from Ajellomycetaceae.</title>
        <authorList>
            <person name="Munoz J.F."/>
            <person name="Mcewen J.G."/>
            <person name="Clay O.K."/>
            <person name="Cuomo C.A."/>
        </authorList>
    </citation>
    <scope>NUCLEOTIDE SEQUENCE [LARGE SCALE GENOMIC DNA]</scope>
    <source>
        <strain evidence="4 5">UAMH7299</strain>
    </source>
</reference>
<dbReference type="GO" id="GO:0031011">
    <property type="term" value="C:Ino80 complex"/>
    <property type="evidence" value="ECO:0007669"/>
    <property type="project" value="InterPro"/>
</dbReference>
<evidence type="ECO:0000313" key="5">
    <source>
        <dbReference type="Proteomes" id="UP000224634"/>
    </source>
</evidence>
<evidence type="ECO:0000256" key="1">
    <source>
        <dbReference type="SAM" id="MobiDB-lite"/>
    </source>
</evidence>
<feature type="region of interest" description="Disordered" evidence="1">
    <location>
        <begin position="197"/>
        <end position="216"/>
    </location>
</feature>
<dbReference type="EMBL" id="PDNA01000143">
    <property type="protein sequence ID" value="PGH10688.1"/>
    <property type="molecule type" value="Genomic_DNA"/>
</dbReference>
<dbReference type="Pfam" id="PF14612">
    <property type="entry name" value="Ino80_Iec3"/>
    <property type="match status" value="1"/>
</dbReference>
<dbReference type="Pfam" id="PF24244">
    <property type="entry name" value="Iec3-like_M"/>
    <property type="match status" value="1"/>
</dbReference>
<dbReference type="Proteomes" id="UP000224634">
    <property type="component" value="Unassembled WGS sequence"/>
</dbReference>
<sequence>MSSQDHDTLSVDGSSLPDAPAQPVQHGCKSFKRKYAKQKIHFEQVMKESNDLFKEEMRILELSKRLKEQNDQLLELLLELNTNVHIPPQLRYKLDLPDSELQNLQSPESEDDIPSATYDATTSREKLNEAKEKLLAGEVTIDDCRRLEKSILRSESFAPALEYEKLLRVPHTPNTFEPHSAGGDIDSRLGFLSPERNVDTSASVDSKPAPGGSKLGERLVPLDIEREVAVRNPVSVYNWLRKHQPNVFLQDADTTSEKATSRSTNQRVSKRQSAQARKEEDVYDEDGILVDVNVAGGGGSTRSKRKREEDPGYRPKGGSSGRSRKRKDDGGGSKRAKRPSAAASAV</sequence>
<feature type="domain" description="INO80 complex subunit 3 N-terminal" evidence="2">
    <location>
        <begin position="29"/>
        <end position="97"/>
    </location>
</feature>
<comment type="caution">
    <text evidence="4">The sequence shown here is derived from an EMBL/GenBank/DDBJ whole genome shotgun (WGS) entry which is preliminary data.</text>
</comment>
<organism evidence="4 5">
    <name type="scientific">Polytolypa hystricis (strain UAMH7299)</name>
    <dbReference type="NCBI Taxonomy" id="1447883"/>
    <lineage>
        <taxon>Eukaryota</taxon>
        <taxon>Fungi</taxon>
        <taxon>Dikarya</taxon>
        <taxon>Ascomycota</taxon>
        <taxon>Pezizomycotina</taxon>
        <taxon>Eurotiomycetes</taxon>
        <taxon>Eurotiomycetidae</taxon>
        <taxon>Onygenales</taxon>
        <taxon>Onygenales incertae sedis</taxon>
        <taxon>Polytolypa</taxon>
    </lineage>
</organism>
<evidence type="ECO:0000259" key="2">
    <source>
        <dbReference type="Pfam" id="PF14612"/>
    </source>
</evidence>
<feature type="domain" description="INO80 complex subunit 3-like middle region" evidence="3">
    <location>
        <begin position="162"/>
        <end position="253"/>
    </location>
</feature>
<dbReference type="OrthoDB" id="1650at2759"/>
<name>A0A2B7XQ10_POLH7</name>
<gene>
    <name evidence="4" type="ORF">AJ80_07444</name>
</gene>
<feature type="compositionally biased region" description="Polar residues" evidence="1">
    <location>
        <begin position="261"/>
        <end position="275"/>
    </location>
</feature>